<dbReference type="SUPFAM" id="SSF57716">
    <property type="entry name" value="Glucocorticoid receptor-like (DNA-binding domain)"/>
    <property type="match status" value="2"/>
</dbReference>
<dbReference type="InterPro" id="IPR023214">
    <property type="entry name" value="HAD_sf"/>
</dbReference>
<dbReference type="InterPro" id="IPR036957">
    <property type="entry name" value="Znf_PARP_sf"/>
</dbReference>
<keyword evidence="5" id="KW-0539">Nucleus</keyword>
<dbReference type="GO" id="GO:0008270">
    <property type="term" value="F:zinc ion binding"/>
    <property type="evidence" value="ECO:0007669"/>
    <property type="project" value="UniProtKB-KW"/>
</dbReference>
<feature type="domain" description="PARP-type" evidence="7">
    <location>
        <begin position="192"/>
        <end position="274"/>
    </location>
</feature>
<keyword evidence="8" id="KW-1185">Reference proteome</keyword>
<evidence type="ECO:0000256" key="5">
    <source>
        <dbReference type="ARBA" id="ARBA00023242"/>
    </source>
</evidence>
<dbReference type="InterPro" id="IPR036412">
    <property type="entry name" value="HAD-like_sf"/>
</dbReference>
<dbReference type="GO" id="GO:0046404">
    <property type="term" value="F:ATP-dependent polydeoxyribonucleotide 5'-hydroxyl-kinase activity"/>
    <property type="evidence" value="ECO:0007669"/>
    <property type="project" value="TreeGrafter"/>
</dbReference>
<dbReference type="FunFam" id="3.40.50.1000:FF:000198">
    <property type="entry name" value="Bifunctional polynucleotide phosphatase/kinase"/>
    <property type="match status" value="1"/>
</dbReference>
<comment type="subcellular location">
    <subcellularLocation>
        <location evidence="1">Nucleus</location>
    </subcellularLocation>
</comment>
<name>A0A8B9AT59_PHODC</name>
<evidence type="ECO:0000256" key="3">
    <source>
        <dbReference type="ARBA" id="ARBA00022771"/>
    </source>
</evidence>
<dbReference type="InterPro" id="IPR006551">
    <property type="entry name" value="Polynucleotide_phosphatase"/>
</dbReference>
<dbReference type="Gene3D" id="3.40.50.1000">
    <property type="entry name" value="HAD superfamily/HAD-like"/>
    <property type="match status" value="1"/>
</dbReference>
<protein>
    <submittedName>
        <fullName evidence="9">Polynucleotide 3'-phosphatase ZDP isoform X1</fullName>
    </submittedName>
</protein>
<feature type="region of interest" description="Disordered" evidence="6">
    <location>
        <begin position="277"/>
        <end position="304"/>
    </location>
</feature>
<dbReference type="KEGG" id="pda:103709018"/>
<proteinExistence type="predicted"/>
<dbReference type="NCBIfam" id="TIGR01664">
    <property type="entry name" value="DNA-3'-Pase"/>
    <property type="match status" value="1"/>
</dbReference>
<feature type="region of interest" description="Disordered" evidence="6">
    <location>
        <begin position="153"/>
        <end position="189"/>
    </location>
</feature>
<sequence length="518" mass="57560">MLVLLPYLSILVKSPKISTLPFLAASARARLPPLAFASLSPMAPPPKVVAEYAKSGRSSCKNCGKAIAAGSLRVGSSSKDPRGFDLKKWYHLDCFPTRDHPLAAAEEILGFSSLKSFDQDALRKLEAFQQKKRKLEAAASSEQTVNEIGKTDGDAAEEFEEKGSKQQKLSNTDEGGDEESTEKNSSVVPHKVVAEYAKSNRSSCKNCRKAIAAGSLRLGSLRKNPRGFDLVKWYHIDCFPTQSHLHIAAEEITGFSSLKNCDQDALRKLEAAASSSQTAMEVSKRDGSAIEELEEEDLKKPELPVDGKRDDFKMAFSASDIKDQYKDATLSPKWKTFKTLIFREREEGLHDSEKIAAFDFDGCLVNTSVKRIGPDAWSLMYPSVPEKLQGLYNTGYKLVIFTNESNIERWKNKRQQAVDSKIGRLDNFIKHVKVPIQVFIACGLGTSKDRTEDPFRKPKPGMWRLMEEHFNSGIAIDMDQSFYVGDAAGRVNDHSDADIKFAQAVGLKFHVPEEFFGT</sequence>
<dbReference type="GO" id="GO:0003690">
    <property type="term" value="F:double-stranded DNA binding"/>
    <property type="evidence" value="ECO:0007669"/>
    <property type="project" value="TreeGrafter"/>
</dbReference>
<dbReference type="CDD" id="cd01625">
    <property type="entry name" value="HAD_PNP"/>
    <property type="match status" value="1"/>
</dbReference>
<dbReference type="NCBIfam" id="TIGR01662">
    <property type="entry name" value="HAD-SF-IIIA"/>
    <property type="match status" value="1"/>
</dbReference>
<dbReference type="PANTHER" id="PTHR12083">
    <property type="entry name" value="BIFUNCTIONAL POLYNUCLEOTIDE PHOSPHATASE/KINASE"/>
    <property type="match status" value="1"/>
</dbReference>
<dbReference type="InterPro" id="IPR013954">
    <property type="entry name" value="PNK3P"/>
</dbReference>
<evidence type="ECO:0000313" key="8">
    <source>
        <dbReference type="Proteomes" id="UP000228380"/>
    </source>
</evidence>
<gene>
    <name evidence="9" type="primary">LOC103709018</name>
</gene>
<evidence type="ECO:0000313" key="9">
    <source>
        <dbReference type="RefSeq" id="XP_038987108.1"/>
    </source>
</evidence>
<dbReference type="SUPFAM" id="SSF56784">
    <property type="entry name" value="HAD-like"/>
    <property type="match status" value="1"/>
</dbReference>
<keyword evidence="2" id="KW-0479">Metal-binding</keyword>
<evidence type="ECO:0000256" key="4">
    <source>
        <dbReference type="ARBA" id="ARBA00022833"/>
    </source>
</evidence>
<dbReference type="SMART" id="SM01336">
    <property type="entry name" value="zf-PARP"/>
    <property type="match status" value="2"/>
</dbReference>
<accession>A0A8B9AT59</accession>
<organism evidence="8 9">
    <name type="scientific">Phoenix dactylifera</name>
    <name type="common">Date palm</name>
    <dbReference type="NCBI Taxonomy" id="42345"/>
    <lineage>
        <taxon>Eukaryota</taxon>
        <taxon>Viridiplantae</taxon>
        <taxon>Streptophyta</taxon>
        <taxon>Embryophyta</taxon>
        <taxon>Tracheophyta</taxon>
        <taxon>Spermatophyta</taxon>
        <taxon>Magnoliopsida</taxon>
        <taxon>Liliopsida</taxon>
        <taxon>Arecaceae</taxon>
        <taxon>Coryphoideae</taxon>
        <taxon>Phoeniceae</taxon>
        <taxon>Phoenix</taxon>
    </lineage>
</organism>
<evidence type="ECO:0000256" key="6">
    <source>
        <dbReference type="SAM" id="MobiDB-lite"/>
    </source>
</evidence>
<evidence type="ECO:0000256" key="1">
    <source>
        <dbReference type="ARBA" id="ARBA00004123"/>
    </source>
</evidence>
<dbReference type="PANTHER" id="PTHR12083:SF9">
    <property type="entry name" value="BIFUNCTIONAL POLYNUCLEOTIDE PHOSPHATASE_KINASE"/>
    <property type="match status" value="1"/>
</dbReference>
<dbReference type="InterPro" id="IPR001510">
    <property type="entry name" value="Znf_PARP"/>
</dbReference>
<keyword evidence="3" id="KW-0863">Zinc-finger</keyword>
<dbReference type="GO" id="GO:0046403">
    <property type="term" value="F:polynucleotide 3'-phosphatase activity"/>
    <property type="evidence" value="ECO:0007669"/>
    <property type="project" value="TreeGrafter"/>
</dbReference>
<feature type="domain" description="PARP-type" evidence="7">
    <location>
        <begin position="48"/>
        <end position="124"/>
    </location>
</feature>
<dbReference type="GeneID" id="103709018"/>
<dbReference type="GO" id="GO:0006281">
    <property type="term" value="P:DNA repair"/>
    <property type="evidence" value="ECO:0007669"/>
    <property type="project" value="TreeGrafter"/>
</dbReference>
<dbReference type="InterPro" id="IPR006549">
    <property type="entry name" value="HAD-SF_hydro_IIIA"/>
</dbReference>
<keyword evidence="4" id="KW-0862">Zinc</keyword>
<dbReference type="OrthoDB" id="19045at2759"/>
<evidence type="ECO:0000259" key="7">
    <source>
        <dbReference type="PROSITE" id="PS50064"/>
    </source>
</evidence>
<dbReference type="Proteomes" id="UP000228380">
    <property type="component" value="Chromosome 11"/>
</dbReference>
<reference evidence="9" key="2">
    <citation type="submission" date="2025-08" db="UniProtKB">
        <authorList>
            <consortium name="RefSeq"/>
        </authorList>
    </citation>
    <scope>IDENTIFICATION</scope>
    <source>
        <tissue evidence="9">Young leaves</tissue>
    </source>
</reference>
<dbReference type="RefSeq" id="XP_038987108.1">
    <property type="nucleotide sequence ID" value="XM_039131180.1"/>
</dbReference>
<dbReference type="PROSITE" id="PS50064">
    <property type="entry name" value="ZF_PARP_2"/>
    <property type="match status" value="2"/>
</dbReference>
<dbReference type="Pfam" id="PF00645">
    <property type="entry name" value="zf-PARP"/>
    <property type="match status" value="2"/>
</dbReference>
<dbReference type="AlphaFoldDB" id="A0A8B9AT59"/>
<dbReference type="GO" id="GO:0005634">
    <property type="term" value="C:nucleus"/>
    <property type="evidence" value="ECO:0007669"/>
    <property type="project" value="UniProtKB-SubCell"/>
</dbReference>
<dbReference type="Pfam" id="PF08645">
    <property type="entry name" value="PNK3P"/>
    <property type="match status" value="1"/>
</dbReference>
<dbReference type="Gene3D" id="3.30.1740.10">
    <property type="entry name" value="Zinc finger, PARP-type"/>
    <property type="match status" value="2"/>
</dbReference>
<reference evidence="8" key="1">
    <citation type="journal article" date="2019" name="Nat. Commun.">
        <title>Genome-wide association mapping of date palm fruit traits.</title>
        <authorList>
            <person name="Hazzouri K.M."/>
            <person name="Gros-Balthazard M."/>
            <person name="Flowers J.M."/>
            <person name="Copetti D."/>
            <person name="Lemansour A."/>
            <person name="Lebrun M."/>
            <person name="Masmoudi K."/>
            <person name="Ferrand S."/>
            <person name="Dhar M.I."/>
            <person name="Fresquez Z.A."/>
            <person name="Rosas U."/>
            <person name="Zhang J."/>
            <person name="Talag J."/>
            <person name="Lee S."/>
            <person name="Kudrna D."/>
            <person name="Powell R.F."/>
            <person name="Leitch I.J."/>
            <person name="Krueger R.R."/>
            <person name="Wing R.A."/>
            <person name="Amiri K.M.A."/>
            <person name="Purugganan M.D."/>
        </authorList>
    </citation>
    <scope>NUCLEOTIDE SEQUENCE [LARGE SCALE GENOMIC DNA]</scope>
    <source>
        <strain evidence="8">cv. Khalas</strain>
    </source>
</reference>
<evidence type="ECO:0000256" key="2">
    <source>
        <dbReference type="ARBA" id="ARBA00022723"/>
    </source>
</evidence>